<comment type="caution">
    <text evidence="1">The sequence shown here is derived from an EMBL/GenBank/DDBJ whole genome shotgun (WGS) entry which is preliminary data.</text>
</comment>
<dbReference type="EMBL" id="JACFRB010000001">
    <property type="protein sequence ID" value="MBI0105403.1"/>
    <property type="molecule type" value="Genomic_DNA"/>
</dbReference>
<dbReference type="RefSeq" id="WP_198207548.1">
    <property type="nucleotide sequence ID" value="NZ_JACFRB010000001.1"/>
</dbReference>
<reference evidence="1 2" key="1">
    <citation type="submission" date="2020-07" db="EMBL/GenBank/DDBJ databases">
        <title>Isolated bacteria genomes of Apis mellifera.</title>
        <authorList>
            <person name="Wu J."/>
            <person name="Zheng H."/>
        </authorList>
    </citation>
    <scope>NUCLEOTIDE SEQUENCE [LARGE SCALE GENOMIC DNA]</scope>
    <source>
        <strain evidence="1 2">B14448H7</strain>
    </source>
</reference>
<evidence type="ECO:0008006" key="3">
    <source>
        <dbReference type="Google" id="ProtNLM"/>
    </source>
</evidence>
<proteinExistence type="predicted"/>
<name>A0ABS0QU34_9BIFI</name>
<dbReference type="Proteomes" id="UP000766153">
    <property type="component" value="Unassembled WGS sequence"/>
</dbReference>
<gene>
    <name evidence="1" type="ORF">H3T91_02670</name>
</gene>
<evidence type="ECO:0000313" key="1">
    <source>
        <dbReference type="EMBL" id="MBI0105403.1"/>
    </source>
</evidence>
<accession>A0ABS0QU34</accession>
<keyword evidence="2" id="KW-1185">Reference proteome</keyword>
<evidence type="ECO:0000313" key="2">
    <source>
        <dbReference type="Proteomes" id="UP000766153"/>
    </source>
</evidence>
<sequence length="328" mass="36667">MIQQLRKDSHWHLAWQDGLAPSSGIKVGDALWIDPGLLIAQNVWLRSLGRPQLKMLSPPANWLTFLDRSLLGRTVLVAKAEDIRGWSELPREVGVRPWSQVAGGRVPTFSAARRNLTQLQKDLKQAPQDSLIQISGHLEAIDQEWNVVILHGRAVASSGYCHHMGPDSREIITVFDGAHFSQNMRAPAEKIAVYAAQQGGIDAVCMDIAFLASDSSNATWKSMRPIVLEANPAWCCTPYDYGHDGVEGFMAAIQAGRISESEIAERVKANTIQGCEDKSVSLNELQHYGQTAPKSQTPFQGNRMTPYRPDSWMISQFRFRYRTYWGHD</sequence>
<protein>
    <recommendedName>
        <fullName evidence="3">ATP-grasp domain-containing protein</fullName>
    </recommendedName>
</protein>
<organism evidence="1 2">
    <name type="scientific">Bifidobacterium polysaccharolyticum</name>
    <dbReference type="NCBI Taxonomy" id="2750967"/>
    <lineage>
        <taxon>Bacteria</taxon>
        <taxon>Bacillati</taxon>
        <taxon>Actinomycetota</taxon>
        <taxon>Actinomycetes</taxon>
        <taxon>Bifidobacteriales</taxon>
        <taxon>Bifidobacteriaceae</taxon>
        <taxon>Bifidobacterium</taxon>
    </lineage>
</organism>